<evidence type="ECO:0000256" key="7">
    <source>
        <dbReference type="ARBA" id="ARBA00022692"/>
    </source>
</evidence>
<dbReference type="EC" id="2.7.13.3" evidence="3"/>
<dbReference type="SUPFAM" id="SSF158472">
    <property type="entry name" value="HAMP domain-like"/>
    <property type="match status" value="1"/>
</dbReference>
<dbReference type="SMART" id="SM00387">
    <property type="entry name" value="HATPase_c"/>
    <property type="match status" value="1"/>
</dbReference>
<proteinExistence type="predicted"/>
<comment type="caution">
    <text evidence="18">The sequence shown here is derived from an EMBL/GenBank/DDBJ whole genome shotgun (WGS) entry which is preliminary data.</text>
</comment>
<dbReference type="InterPro" id="IPR003661">
    <property type="entry name" value="HisK_dim/P_dom"/>
</dbReference>
<evidence type="ECO:0000256" key="2">
    <source>
        <dbReference type="ARBA" id="ARBA00004651"/>
    </source>
</evidence>
<accession>A0AAV3U9G7</accession>
<dbReference type="PANTHER" id="PTHR45528:SF1">
    <property type="entry name" value="SENSOR HISTIDINE KINASE CPXA"/>
    <property type="match status" value="1"/>
</dbReference>
<dbReference type="InterPro" id="IPR005467">
    <property type="entry name" value="His_kinase_dom"/>
</dbReference>
<evidence type="ECO:0000256" key="6">
    <source>
        <dbReference type="ARBA" id="ARBA00022679"/>
    </source>
</evidence>
<keyword evidence="6" id="KW-0808">Transferase</keyword>
<keyword evidence="19" id="KW-1185">Reference proteome</keyword>
<dbReference type="PANTHER" id="PTHR45528">
    <property type="entry name" value="SENSOR HISTIDINE KINASE CPXA"/>
    <property type="match status" value="1"/>
</dbReference>
<dbReference type="SUPFAM" id="SSF47384">
    <property type="entry name" value="Homodimeric domain of signal transducing histidine kinase"/>
    <property type="match status" value="1"/>
</dbReference>
<dbReference type="RefSeq" id="WP_345427758.1">
    <property type="nucleotide sequence ID" value="NZ_AP031496.1"/>
</dbReference>
<dbReference type="AlphaFoldDB" id="A0AAV3U9G7"/>
<organism evidence="18 19">
    <name type="scientific">Halioxenophilus aromaticivorans</name>
    <dbReference type="NCBI Taxonomy" id="1306992"/>
    <lineage>
        <taxon>Bacteria</taxon>
        <taxon>Pseudomonadati</taxon>
        <taxon>Pseudomonadota</taxon>
        <taxon>Gammaproteobacteria</taxon>
        <taxon>Alteromonadales</taxon>
        <taxon>Alteromonadaceae</taxon>
        <taxon>Halioxenophilus</taxon>
    </lineage>
</organism>
<dbReference type="GO" id="GO:0005524">
    <property type="term" value="F:ATP binding"/>
    <property type="evidence" value="ECO:0007669"/>
    <property type="project" value="UniProtKB-KW"/>
</dbReference>
<dbReference type="GO" id="GO:0000155">
    <property type="term" value="F:phosphorelay sensor kinase activity"/>
    <property type="evidence" value="ECO:0007669"/>
    <property type="project" value="InterPro"/>
</dbReference>
<dbReference type="SMART" id="SM00304">
    <property type="entry name" value="HAMP"/>
    <property type="match status" value="1"/>
</dbReference>
<keyword evidence="12" id="KW-0902">Two-component regulatory system</keyword>
<feature type="compositionally biased region" description="Pro residues" evidence="14">
    <location>
        <begin position="107"/>
        <end position="117"/>
    </location>
</feature>
<evidence type="ECO:0000313" key="19">
    <source>
        <dbReference type="Proteomes" id="UP001409585"/>
    </source>
</evidence>
<dbReference type="Pfam" id="PF00512">
    <property type="entry name" value="HisKA"/>
    <property type="match status" value="1"/>
</dbReference>
<evidence type="ECO:0000256" key="5">
    <source>
        <dbReference type="ARBA" id="ARBA00022553"/>
    </source>
</evidence>
<protein>
    <recommendedName>
        <fullName evidence="3">histidine kinase</fullName>
        <ecNumber evidence="3">2.7.13.3</ecNumber>
    </recommendedName>
</protein>
<keyword evidence="8" id="KW-0547">Nucleotide-binding</keyword>
<evidence type="ECO:0000256" key="10">
    <source>
        <dbReference type="ARBA" id="ARBA00022840"/>
    </source>
</evidence>
<evidence type="ECO:0000256" key="4">
    <source>
        <dbReference type="ARBA" id="ARBA00022475"/>
    </source>
</evidence>
<dbReference type="PROSITE" id="PS50109">
    <property type="entry name" value="HIS_KIN"/>
    <property type="match status" value="1"/>
</dbReference>
<dbReference type="PRINTS" id="PR00344">
    <property type="entry name" value="BCTRLSENSOR"/>
</dbReference>
<dbReference type="Pfam" id="PF02518">
    <property type="entry name" value="HATPase_c"/>
    <property type="match status" value="1"/>
</dbReference>
<evidence type="ECO:0000256" key="13">
    <source>
        <dbReference type="ARBA" id="ARBA00023136"/>
    </source>
</evidence>
<evidence type="ECO:0000259" key="17">
    <source>
        <dbReference type="PROSITE" id="PS50885"/>
    </source>
</evidence>
<evidence type="ECO:0000256" key="12">
    <source>
        <dbReference type="ARBA" id="ARBA00023012"/>
    </source>
</evidence>
<feature type="transmembrane region" description="Helical" evidence="15">
    <location>
        <begin position="12"/>
        <end position="37"/>
    </location>
</feature>
<dbReference type="SUPFAM" id="SSF55874">
    <property type="entry name" value="ATPase domain of HSP90 chaperone/DNA topoisomerase II/histidine kinase"/>
    <property type="match status" value="1"/>
</dbReference>
<reference evidence="19" key="1">
    <citation type="journal article" date="2019" name="Int. J. Syst. Evol. Microbiol.">
        <title>The Global Catalogue of Microorganisms (GCM) 10K type strain sequencing project: providing services to taxonomists for standard genome sequencing and annotation.</title>
        <authorList>
            <consortium name="The Broad Institute Genomics Platform"/>
            <consortium name="The Broad Institute Genome Sequencing Center for Infectious Disease"/>
            <person name="Wu L."/>
            <person name="Ma J."/>
        </authorList>
    </citation>
    <scope>NUCLEOTIDE SEQUENCE [LARGE SCALE GENOMIC DNA]</scope>
    <source>
        <strain evidence="19">JCM 19134</strain>
    </source>
</reference>
<keyword evidence="11 15" id="KW-1133">Transmembrane helix</keyword>
<dbReference type="Proteomes" id="UP001409585">
    <property type="component" value="Unassembled WGS sequence"/>
</dbReference>
<dbReference type="CDD" id="cd06225">
    <property type="entry name" value="HAMP"/>
    <property type="match status" value="1"/>
</dbReference>
<feature type="compositionally biased region" description="Basic and acidic residues" evidence="14">
    <location>
        <begin position="118"/>
        <end position="127"/>
    </location>
</feature>
<comment type="subcellular location">
    <subcellularLocation>
        <location evidence="2">Cell membrane</location>
        <topology evidence="2">Multi-pass membrane protein</topology>
    </subcellularLocation>
</comment>
<evidence type="ECO:0000256" key="1">
    <source>
        <dbReference type="ARBA" id="ARBA00000085"/>
    </source>
</evidence>
<dbReference type="InterPro" id="IPR050398">
    <property type="entry name" value="HssS/ArlS-like"/>
</dbReference>
<dbReference type="Pfam" id="PF00672">
    <property type="entry name" value="HAMP"/>
    <property type="match status" value="1"/>
</dbReference>
<dbReference type="InterPro" id="IPR003660">
    <property type="entry name" value="HAMP_dom"/>
</dbReference>
<evidence type="ECO:0000259" key="16">
    <source>
        <dbReference type="PROSITE" id="PS50109"/>
    </source>
</evidence>
<dbReference type="SMART" id="SM00388">
    <property type="entry name" value="HisKA"/>
    <property type="match status" value="1"/>
</dbReference>
<dbReference type="InterPro" id="IPR004358">
    <property type="entry name" value="Sig_transdc_His_kin-like_C"/>
</dbReference>
<dbReference type="Gene3D" id="6.10.340.10">
    <property type="match status" value="1"/>
</dbReference>
<evidence type="ECO:0000256" key="15">
    <source>
        <dbReference type="SAM" id="Phobius"/>
    </source>
</evidence>
<feature type="region of interest" description="Disordered" evidence="14">
    <location>
        <begin position="98"/>
        <end position="136"/>
    </location>
</feature>
<gene>
    <name evidence="18" type="primary">baeS</name>
    <name evidence="18" type="ORF">GCM10025791_46280</name>
</gene>
<dbReference type="PROSITE" id="PS50885">
    <property type="entry name" value="HAMP"/>
    <property type="match status" value="1"/>
</dbReference>
<evidence type="ECO:0000256" key="9">
    <source>
        <dbReference type="ARBA" id="ARBA00022777"/>
    </source>
</evidence>
<keyword evidence="4" id="KW-1003">Cell membrane</keyword>
<keyword evidence="10" id="KW-0067">ATP-binding</keyword>
<feature type="transmembrane region" description="Helical" evidence="15">
    <location>
        <begin position="198"/>
        <end position="221"/>
    </location>
</feature>
<keyword evidence="7 15" id="KW-0812">Transmembrane</keyword>
<evidence type="ECO:0000256" key="11">
    <source>
        <dbReference type="ARBA" id="ARBA00022989"/>
    </source>
</evidence>
<evidence type="ECO:0000256" key="3">
    <source>
        <dbReference type="ARBA" id="ARBA00012438"/>
    </source>
</evidence>
<dbReference type="CDD" id="cd00082">
    <property type="entry name" value="HisKA"/>
    <property type="match status" value="1"/>
</dbReference>
<evidence type="ECO:0000256" key="8">
    <source>
        <dbReference type="ARBA" id="ARBA00022741"/>
    </source>
</evidence>
<dbReference type="InterPro" id="IPR036890">
    <property type="entry name" value="HATPase_C_sf"/>
</dbReference>
<keyword evidence="5" id="KW-0597">Phosphoprotein</keyword>
<dbReference type="Gene3D" id="3.30.565.10">
    <property type="entry name" value="Histidine kinase-like ATPase, C-terminal domain"/>
    <property type="match status" value="1"/>
</dbReference>
<dbReference type="InterPro" id="IPR036097">
    <property type="entry name" value="HisK_dim/P_sf"/>
</dbReference>
<evidence type="ECO:0000313" key="18">
    <source>
        <dbReference type="EMBL" id="GAA4959836.1"/>
    </source>
</evidence>
<keyword evidence="9 18" id="KW-0418">Kinase</keyword>
<sequence>MNPSLKRKHLRFNLALKLWMVLFAATSILVASLLLWFRFSVNHGFQNFIERLNRAHVEALIPELESLYTAEGSWQFLLNDPQLWRQLVREAWLQSTDRFDRGDDAEPPPGADMPPPIEPDRSNDRRRDNKHSKTNTRVALADRQHNFMLGSYHILDDNPKWLPLQHNGEVVGYVGYAAPKRFKSPEEVKFLKRQTENLVIIGIMGLLISAVFAFPLAAYLVRPIRKLESSTQALTRGNYQTRIDQISNDELGSLALHFNELAATLEANENSRRKWVTDISHELRTPVTFIKGQIEALIDGIRPTTAENLQALEQQINQLSKLIDELYALSQSELGGMNYKKHWLQVKDLIDLTTDQASAAMRDKGLEFTVINRVASDYLLFIDESRFCQLMNNLLANSLRHTAAPGQVTLTAVGNDIGLTITLLDSNPGVNDDELPKLFDRLYRTDQSRNSATGGSGIGLTLCKNIVEAHGGDITLHHSELGGLQVTVTIPILQNLD</sequence>
<feature type="domain" description="HAMP" evidence="17">
    <location>
        <begin position="218"/>
        <end position="270"/>
    </location>
</feature>
<dbReference type="Gene3D" id="1.10.287.130">
    <property type="match status" value="1"/>
</dbReference>
<comment type="catalytic activity">
    <reaction evidence="1">
        <text>ATP + protein L-histidine = ADP + protein N-phospho-L-histidine.</text>
        <dbReference type="EC" id="2.7.13.3"/>
    </reaction>
</comment>
<name>A0AAV3U9G7_9ALTE</name>
<dbReference type="InterPro" id="IPR003594">
    <property type="entry name" value="HATPase_dom"/>
</dbReference>
<keyword evidence="13 15" id="KW-0472">Membrane</keyword>
<feature type="domain" description="Histidine kinase" evidence="16">
    <location>
        <begin position="278"/>
        <end position="494"/>
    </location>
</feature>
<dbReference type="GO" id="GO:0005886">
    <property type="term" value="C:plasma membrane"/>
    <property type="evidence" value="ECO:0007669"/>
    <property type="project" value="UniProtKB-SubCell"/>
</dbReference>
<dbReference type="EMBL" id="BAABLX010000078">
    <property type="protein sequence ID" value="GAA4959836.1"/>
    <property type="molecule type" value="Genomic_DNA"/>
</dbReference>
<evidence type="ECO:0000256" key="14">
    <source>
        <dbReference type="SAM" id="MobiDB-lite"/>
    </source>
</evidence>